<proteinExistence type="predicted"/>
<name>A0ABU6GID0_9BACL</name>
<protein>
    <submittedName>
        <fullName evidence="2">Uncharacterized protein</fullName>
    </submittedName>
</protein>
<sequence length="114" mass="13327">MSGKVIQNDEQYEKARLAILNMAAVLDDPLSGMTAAEREKKMGIYDRTTELMTQYRRGGLVQQFPHLREIYEQIGYQWQELEPEPIQPPETEQQEPQEQKEEKPSSKLMGWLDD</sequence>
<dbReference type="Proteomes" id="UP001344632">
    <property type="component" value="Unassembled WGS sequence"/>
</dbReference>
<evidence type="ECO:0000256" key="1">
    <source>
        <dbReference type="SAM" id="MobiDB-lite"/>
    </source>
</evidence>
<dbReference type="EMBL" id="JARLKZ010000005">
    <property type="protein sequence ID" value="MEC0239463.1"/>
    <property type="molecule type" value="Genomic_DNA"/>
</dbReference>
<feature type="region of interest" description="Disordered" evidence="1">
    <location>
        <begin position="80"/>
        <end position="114"/>
    </location>
</feature>
<organism evidence="2 3">
    <name type="scientific">Paenibacillus dokdonensis</name>
    <dbReference type="NCBI Taxonomy" id="2567944"/>
    <lineage>
        <taxon>Bacteria</taxon>
        <taxon>Bacillati</taxon>
        <taxon>Bacillota</taxon>
        <taxon>Bacilli</taxon>
        <taxon>Bacillales</taxon>
        <taxon>Paenibacillaceae</taxon>
        <taxon>Paenibacillus</taxon>
    </lineage>
</organism>
<reference evidence="2 3" key="1">
    <citation type="submission" date="2023-03" db="EMBL/GenBank/DDBJ databases">
        <title>Bacillus Genome Sequencing.</title>
        <authorList>
            <person name="Dunlap C."/>
        </authorList>
    </citation>
    <scope>NUCLEOTIDE SEQUENCE [LARGE SCALE GENOMIC DNA]</scope>
    <source>
        <strain evidence="2 3">BD-525</strain>
    </source>
</reference>
<accession>A0ABU6GID0</accession>
<keyword evidence="3" id="KW-1185">Reference proteome</keyword>
<gene>
    <name evidence="2" type="ORF">P4H66_06285</name>
</gene>
<evidence type="ECO:0000313" key="2">
    <source>
        <dbReference type="EMBL" id="MEC0239463.1"/>
    </source>
</evidence>
<evidence type="ECO:0000313" key="3">
    <source>
        <dbReference type="Proteomes" id="UP001344632"/>
    </source>
</evidence>
<comment type="caution">
    <text evidence="2">The sequence shown here is derived from an EMBL/GenBank/DDBJ whole genome shotgun (WGS) entry which is preliminary data.</text>
</comment>
<dbReference type="RefSeq" id="WP_326086630.1">
    <property type="nucleotide sequence ID" value="NZ_JARLKZ010000005.1"/>
</dbReference>